<evidence type="ECO:0000256" key="4">
    <source>
        <dbReference type="ARBA" id="ARBA00023172"/>
    </source>
</evidence>
<comment type="similarity">
    <text evidence="1">Belongs to the 'phage' integrase family.</text>
</comment>
<evidence type="ECO:0000256" key="3">
    <source>
        <dbReference type="ARBA" id="ARBA00023125"/>
    </source>
</evidence>
<accession>A0ABS8JI32</accession>
<proteinExistence type="inferred from homology"/>
<evidence type="ECO:0000256" key="1">
    <source>
        <dbReference type="ARBA" id="ARBA00008857"/>
    </source>
</evidence>
<protein>
    <submittedName>
        <fullName evidence="6">Site-specific integrase</fullName>
    </submittedName>
</protein>
<keyword evidence="3" id="KW-0238">DNA-binding</keyword>
<dbReference type="InterPro" id="IPR010998">
    <property type="entry name" value="Integrase_recombinase_N"/>
</dbReference>
<comment type="caution">
    <text evidence="6">The sequence shown here is derived from an EMBL/GenBank/DDBJ whole genome shotgun (WGS) entry which is preliminary data.</text>
</comment>
<dbReference type="InterPro" id="IPR013762">
    <property type="entry name" value="Integrase-like_cat_sf"/>
</dbReference>
<dbReference type="Pfam" id="PF00589">
    <property type="entry name" value="Phage_integrase"/>
    <property type="match status" value="1"/>
</dbReference>
<organism evidence="6 7">
    <name type="scientific">Noviluteimonas lactosilytica</name>
    <dbReference type="NCBI Taxonomy" id="2888523"/>
    <lineage>
        <taxon>Bacteria</taxon>
        <taxon>Pseudomonadati</taxon>
        <taxon>Pseudomonadota</taxon>
        <taxon>Gammaproteobacteria</taxon>
        <taxon>Lysobacterales</taxon>
        <taxon>Lysobacteraceae</taxon>
        <taxon>Noviluteimonas</taxon>
    </lineage>
</organism>
<evidence type="ECO:0000256" key="2">
    <source>
        <dbReference type="ARBA" id="ARBA00022908"/>
    </source>
</evidence>
<dbReference type="InterPro" id="IPR050090">
    <property type="entry name" value="Tyrosine_recombinase_XerCD"/>
</dbReference>
<dbReference type="Gene3D" id="1.10.150.130">
    <property type="match status" value="1"/>
</dbReference>
<dbReference type="RefSeq" id="WP_230526908.1">
    <property type="nucleotide sequence ID" value="NZ_JAJGAK010000002.1"/>
</dbReference>
<feature type="domain" description="Tyr recombinase" evidence="5">
    <location>
        <begin position="251"/>
        <end position="424"/>
    </location>
</feature>
<dbReference type="SUPFAM" id="SSF56349">
    <property type="entry name" value="DNA breaking-rejoining enzymes"/>
    <property type="match status" value="1"/>
</dbReference>
<dbReference type="PANTHER" id="PTHR30349">
    <property type="entry name" value="PHAGE INTEGRASE-RELATED"/>
    <property type="match status" value="1"/>
</dbReference>
<dbReference type="PANTHER" id="PTHR30349:SF41">
    <property type="entry name" value="INTEGRASE_RECOMBINASE PROTEIN MJ0367-RELATED"/>
    <property type="match status" value="1"/>
</dbReference>
<reference evidence="6" key="1">
    <citation type="submission" date="2021-10" db="EMBL/GenBank/DDBJ databases">
        <authorList>
            <person name="Lyu M."/>
            <person name="Wang X."/>
            <person name="Meng X."/>
            <person name="Xu K."/>
        </authorList>
    </citation>
    <scope>NUCLEOTIDE SEQUENCE</scope>
    <source>
        <strain evidence="6">A6</strain>
    </source>
</reference>
<evidence type="ECO:0000259" key="5">
    <source>
        <dbReference type="PROSITE" id="PS51898"/>
    </source>
</evidence>
<keyword evidence="4" id="KW-0233">DNA recombination</keyword>
<keyword evidence="7" id="KW-1185">Reference proteome</keyword>
<sequence>MPAPKKLITAAHLRSPTARESLPAQAEPYWLQLSPGRFLGYQRAQRRTSSSWRVRVLVGGKYHKARLATADDVAKGDGIHILSFKEAVDRAHTHAVVARPDTNAAVRYPRHAGGGASVNDIVADYHQHRATTPGGRSGRPMGESARKTSESSWRLHAGQSIGLIPVEALTPADVRRWHAGIASSPPVNRGKALPFDPADPEQVRARQETANRVLTIVKAALNLAWEQERLPHSILRDWWNAVQKFQTSDDTPPRMLDEAEVQRLLNATGRGGELRELVTAALMTGARAGELRLLNVQHYSPETGRLRIFQGKTGKTLTQPLTEEGVAFFEALTVGRRPSEPLLRRDGGARWERGAYRRAFQAAVDRANLQGVTFKTLRATYGKLLLLATKDIELVAKALGHSDTRVTRKHYAQYLPDELASGVAQMPAFGIEKDITVRSIRNAG</sequence>
<dbReference type="EMBL" id="JAJGAK010000002">
    <property type="protein sequence ID" value="MCC8363267.1"/>
    <property type="molecule type" value="Genomic_DNA"/>
</dbReference>
<evidence type="ECO:0000313" key="7">
    <source>
        <dbReference type="Proteomes" id="UP001165293"/>
    </source>
</evidence>
<dbReference type="InterPro" id="IPR011010">
    <property type="entry name" value="DNA_brk_join_enz"/>
</dbReference>
<dbReference type="CDD" id="cd00796">
    <property type="entry name" value="INT_Rci_Hp1_C"/>
    <property type="match status" value="1"/>
</dbReference>
<keyword evidence="2" id="KW-0229">DNA integration</keyword>
<name>A0ABS8JI32_9GAMM</name>
<evidence type="ECO:0000313" key="6">
    <source>
        <dbReference type="EMBL" id="MCC8363267.1"/>
    </source>
</evidence>
<dbReference type="InterPro" id="IPR002104">
    <property type="entry name" value="Integrase_catalytic"/>
</dbReference>
<dbReference type="Gene3D" id="1.10.443.10">
    <property type="entry name" value="Intergrase catalytic core"/>
    <property type="match status" value="1"/>
</dbReference>
<gene>
    <name evidence="6" type="ORF">LK996_09290</name>
</gene>
<dbReference type="Proteomes" id="UP001165293">
    <property type="component" value="Unassembled WGS sequence"/>
</dbReference>
<dbReference type="PROSITE" id="PS51898">
    <property type="entry name" value="TYR_RECOMBINASE"/>
    <property type="match status" value="1"/>
</dbReference>